<feature type="region of interest" description="Disordered" evidence="1">
    <location>
        <begin position="138"/>
        <end position="162"/>
    </location>
</feature>
<organism evidence="2">
    <name type="scientific">uncultured Mycobacteriales bacterium</name>
    <dbReference type="NCBI Taxonomy" id="581187"/>
    <lineage>
        <taxon>Bacteria</taxon>
        <taxon>Bacillati</taxon>
        <taxon>Actinomycetota</taxon>
        <taxon>Actinomycetes</taxon>
        <taxon>Mycobacteriales</taxon>
        <taxon>environmental samples</taxon>
    </lineage>
</organism>
<protein>
    <submittedName>
        <fullName evidence="2">Uncharacterized protein</fullName>
    </submittedName>
</protein>
<proteinExistence type="predicted"/>
<name>A0A6J4IH57_9ACTN</name>
<feature type="compositionally biased region" description="Low complexity" evidence="1">
    <location>
        <begin position="139"/>
        <end position="162"/>
    </location>
</feature>
<dbReference type="EMBL" id="CADCTP010000173">
    <property type="protein sequence ID" value="CAA9250172.1"/>
    <property type="molecule type" value="Genomic_DNA"/>
</dbReference>
<evidence type="ECO:0000256" key="1">
    <source>
        <dbReference type="SAM" id="MobiDB-lite"/>
    </source>
</evidence>
<gene>
    <name evidence="2" type="ORF">AVDCRST_MAG41-2038</name>
</gene>
<sequence>MRMTREFVDHRGEVLDLAFECVWRGVTTVSAAASRVIGHREEVDQRRDERRILRPVIEASADQHHRRPVAATGVGDRGSVLRLQVVHGASSRCRSTTFKLLGGSDSGSGSGCGTPTLSLSQGCGVRVAPVSLCPSARWAGASSPPATAPSSRTPAATSNAAL</sequence>
<evidence type="ECO:0000313" key="2">
    <source>
        <dbReference type="EMBL" id="CAA9250172.1"/>
    </source>
</evidence>
<dbReference type="AlphaFoldDB" id="A0A6J4IH57"/>
<accession>A0A6J4IH57</accession>
<reference evidence="2" key="1">
    <citation type="submission" date="2020-02" db="EMBL/GenBank/DDBJ databases">
        <authorList>
            <person name="Meier V. D."/>
        </authorList>
    </citation>
    <scope>NUCLEOTIDE SEQUENCE</scope>
    <source>
        <strain evidence="2">AVDCRST_MAG41</strain>
    </source>
</reference>